<dbReference type="EMBL" id="CP144546">
    <property type="protein sequence ID" value="WVW85464.1"/>
    <property type="molecule type" value="Genomic_DNA"/>
</dbReference>
<dbReference type="RefSeq" id="XP_019044843.1">
    <property type="nucleotide sequence ID" value="XM_019193366.1"/>
</dbReference>
<sequence length="166" mass="18444">MLSQKLRFHAGMMKLDLNGSIGRYLSLQVRIGDPSDCLPVENLRIPCFPFYKDGEIASSTMEQEKESVPNVITRLETEVEADLKALTHSKGISENQHRVLSRDDLPGIADMTKIQPFWKQEATERLTDFLNARHAKGLSGHGIVKDICLSVVPGVNTWGDPTLSLA</sequence>
<protein>
    <submittedName>
        <fullName evidence="1">Uncharacterized protein</fullName>
    </submittedName>
</protein>
<gene>
    <name evidence="1" type="ORF">I302_06757</name>
    <name evidence="2" type="ORF">I302_107502</name>
</gene>
<evidence type="ECO:0000313" key="3">
    <source>
        <dbReference type="Proteomes" id="UP000092730"/>
    </source>
</evidence>
<evidence type="ECO:0000313" key="1">
    <source>
        <dbReference type="EMBL" id="OCF23773.1"/>
    </source>
</evidence>
<reference evidence="1" key="1">
    <citation type="submission" date="2013-07" db="EMBL/GenBank/DDBJ databases">
        <title>The Genome Sequence of Cryptococcus bestiolae CBS10118.</title>
        <authorList>
            <consortium name="The Broad Institute Genome Sequencing Platform"/>
            <person name="Cuomo C."/>
            <person name="Litvintseva A."/>
            <person name="Chen Y."/>
            <person name="Heitman J."/>
            <person name="Sun S."/>
            <person name="Springer D."/>
            <person name="Dromer F."/>
            <person name="Young S.K."/>
            <person name="Zeng Q."/>
            <person name="Gargeya S."/>
            <person name="Fitzgerald M."/>
            <person name="Abouelleil A."/>
            <person name="Alvarado L."/>
            <person name="Berlin A.M."/>
            <person name="Chapman S.B."/>
            <person name="Dewar J."/>
            <person name="Goldberg J."/>
            <person name="Griggs A."/>
            <person name="Gujja S."/>
            <person name="Hansen M."/>
            <person name="Howarth C."/>
            <person name="Imamovic A."/>
            <person name="Larimer J."/>
            <person name="McCowan C."/>
            <person name="Murphy C."/>
            <person name="Pearson M."/>
            <person name="Priest M."/>
            <person name="Roberts A."/>
            <person name="Saif S."/>
            <person name="Shea T."/>
            <person name="Sykes S."/>
            <person name="Wortman J."/>
            <person name="Nusbaum C."/>
            <person name="Birren B."/>
        </authorList>
    </citation>
    <scope>NUCLEOTIDE SEQUENCE [LARGE SCALE GENOMIC DNA]</scope>
    <source>
        <strain evidence="1">CBS 10118</strain>
    </source>
</reference>
<accession>A0A1B9FYC3</accession>
<reference evidence="2" key="4">
    <citation type="submission" date="2024-02" db="EMBL/GenBank/DDBJ databases">
        <title>Comparative genomics of Cryptococcus and Kwoniella reveals pathogenesis evolution and contrasting modes of karyotype evolution via chromosome fusion or intercentromeric recombination.</title>
        <authorList>
            <person name="Coelho M.A."/>
            <person name="David-Palma M."/>
            <person name="Shea T."/>
            <person name="Bowers K."/>
            <person name="McGinley-Smith S."/>
            <person name="Mohammad A.W."/>
            <person name="Gnirke A."/>
            <person name="Yurkov A.M."/>
            <person name="Nowrousian M."/>
            <person name="Sun S."/>
            <person name="Cuomo C.A."/>
            <person name="Heitman J."/>
        </authorList>
    </citation>
    <scope>NUCLEOTIDE SEQUENCE</scope>
    <source>
        <strain evidence="2">CBS 10118</strain>
    </source>
</reference>
<dbReference type="GeneID" id="30211156"/>
<dbReference type="EMBL" id="KI894023">
    <property type="protein sequence ID" value="OCF23773.1"/>
    <property type="molecule type" value="Genomic_DNA"/>
</dbReference>
<keyword evidence="3" id="KW-1185">Reference proteome</keyword>
<dbReference type="VEuPathDB" id="FungiDB:I302_06757"/>
<evidence type="ECO:0000313" key="2">
    <source>
        <dbReference type="EMBL" id="WVW85464.1"/>
    </source>
</evidence>
<reference evidence="1" key="3">
    <citation type="submission" date="2014-01" db="EMBL/GenBank/DDBJ databases">
        <title>Evolution of pathogenesis and genome organization in the Tremellales.</title>
        <authorList>
            <person name="Cuomo C."/>
            <person name="Litvintseva A."/>
            <person name="Heitman J."/>
            <person name="Chen Y."/>
            <person name="Sun S."/>
            <person name="Springer D."/>
            <person name="Dromer F."/>
            <person name="Young S."/>
            <person name="Zeng Q."/>
            <person name="Chapman S."/>
            <person name="Gujja S."/>
            <person name="Saif S."/>
            <person name="Birren B."/>
        </authorList>
    </citation>
    <scope>NUCLEOTIDE SEQUENCE</scope>
    <source>
        <strain evidence="1">CBS 10118</strain>
    </source>
</reference>
<dbReference type="Proteomes" id="UP000092730">
    <property type="component" value="Chromosome 6"/>
</dbReference>
<proteinExistence type="predicted"/>
<dbReference type="KEGG" id="kbi:30211156"/>
<name>A0A1B9FYC3_9TREE</name>
<dbReference type="AlphaFoldDB" id="A0A1B9FYC3"/>
<reference evidence="2" key="2">
    <citation type="submission" date="2013-07" db="EMBL/GenBank/DDBJ databases">
        <authorList>
            <consortium name="The Broad Institute Genome Sequencing Platform"/>
            <person name="Cuomo C."/>
            <person name="Litvintseva A."/>
            <person name="Chen Y."/>
            <person name="Heitman J."/>
            <person name="Sun S."/>
            <person name="Springer D."/>
            <person name="Dromer F."/>
            <person name="Young S.K."/>
            <person name="Zeng Q."/>
            <person name="Gargeya S."/>
            <person name="Fitzgerald M."/>
            <person name="Abouelleil A."/>
            <person name="Alvarado L."/>
            <person name="Berlin A.M."/>
            <person name="Chapman S.B."/>
            <person name="Dewar J."/>
            <person name="Goldberg J."/>
            <person name="Griggs A."/>
            <person name="Gujja S."/>
            <person name="Hansen M."/>
            <person name="Howarth C."/>
            <person name="Imamovic A."/>
            <person name="Larimer J."/>
            <person name="McCowan C."/>
            <person name="Murphy C."/>
            <person name="Pearson M."/>
            <person name="Priest M."/>
            <person name="Roberts A."/>
            <person name="Saif S."/>
            <person name="Shea T."/>
            <person name="Sykes S."/>
            <person name="Wortman J."/>
            <person name="Nusbaum C."/>
            <person name="Birren B."/>
        </authorList>
    </citation>
    <scope>NUCLEOTIDE SEQUENCE</scope>
    <source>
        <strain evidence="2">CBS 10118</strain>
    </source>
</reference>
<organism evidence="1">
    <name type="scientific">Kwoniella bestiolae CBS 10118</name>
    <dbReference type="NCBI Taxonomy" id="1296100"/>
    <lineage>
        <taxon>Eukaryota</taxon>
        <taxon>Fungi</taxon>
        <taxon>Dikarya</taxon>
        <taxon>Basidiomycota</taxon>
        <taxon>Agaricomycotina</taxon>
        <taxon>Tremellomycetes</taxon>
        <taxon>Tremellales</taxon>
        <taxon>Cryptococcaceae</taxon>
        <taxon>Kwoniella</taxon>
    </lineage>
</organism>